<dbReference type="PANTHER" id="PTHR43429">
    <property type="entry name" value="PYRIDINE NUCLEOTIDE-DISULFIDE OXIDOREDUCTASE DOMAIN-CONTAINING"/>
    <property type="match status" value="1"/>
</dbReference>
<dbReference type="PANTHER" id="PTHR43429:SF3">
    <property type="entry name" value="NITRITE REDUCTASE [NAD(P)H]"/>
    <property type="match status" value="1"/>
</dbReference>
<feature type="domain" description="FAD/NAD(P)-binding" evidence="6">
    <location>
        <begin position="36"/>
        <end position="316"/>
    </location>
</feature>
<dbReference type="EMBL" id="WELI01000001">
    <property type="protein sequence ID" value="KAB7732446.1"/>
    <property type="molecule type" value="Genomic_DNA"/>
</dbReference>
<keyword evidence="3" id="KW-0285">Flavoprotein</keyword>
<comment type="cofactor">
    <cofactor evidence="1">
        <name>FAD</name>
        <dbReference type="ChEBI" id="CHEBI:57692"/>
    </cofactor>
</comment>
<reference evidence="7 8" key="1">
    <citation type="submission" date="2019-10" db="EMBL/GenBank/DDBJ databases">
        <title>Rudanella paleaurantiibacter sp. nov., isolated from sludge.</title>
        <authorList>
            <person name="Xu S.Q."/>
        </authorList>
    </citation>
    <scope>NUCLEOTIDE SEQUENCE [LARGE SCALE GENOMIC DNA]</scope>
    <source>
        <strain evidence="7 8">HX-22-17</strain>
    </source>
</reference>
<evidence type="ECO:0000256" key="3">
    <source>
        <dbReference type="ARBA" id="ARBA00022630"/>
    </source>
</evidence>
<dbReference type="SUPFAM" id="SSF51905">
    <property type="entry name" value="FAD/NAD(P)-binding domain"/>
    <property type="match status" value="1"/>
</dbReference>
<sequence>MSFIFTANRSKRGSPVIGMPCPSVYLGTVFFLLMRSIVIIGNGIAGITAAREIRKRSDDSLTVISSETDHFFSRTALMYVYMGQLEPHHLKPYEDWFWPKNRINLLRAHVEKINFDQKTLFLSGSSAGEELSYDVLILALGSTPNPLGLPGEQLAGVQGLYGLPDLARMQADTVGVREAVVVGGGLIGIELCEMLLSKGIRPTFVVREKSYWNSVLPDEESALVTNHIREHHVDLRLNTELTGLIDDGSGRVGQVTTSTGETLPAQFVGISVGVRPNIHFLRHTALETDRGILVNNFLETNLPDVYAIGDCVQHRIPPPGRKPLEQIWYTGRIMGETLAQTLTGTQTAYRPGVFFNSAKFFDIEYQTYGNAPARPDEHPDLQSFYWQHETRKLALRIYFRADTGAVVGMNTLGIRQRQAVWTEWIETEKPIGWIIGHLVDANFDPEFFRRYEPDMAAQFTRQFPQWPVETRPKKRLLFSW</sequence>
<keyword evidence="5" id="KW-0812">Transmembrane</keyword>
<dbReference type="PRINTS" id="PR00411">
    <property type="entry name" value="PNDRDTASEI"/>
</dbReference>
<name>A0A7J5U3W4_9BACT</name>
<evidence type="ECO:0000259" key="6">
    <source>
        <dbReference type="Pfam" id="PF07992"/>
    </source>
</evidence>
<keyword evidence="8" id="KW-1185">Reference proteome</keyword>
<accession>A0A7J5U3W4</accession>
<dbReference type="InterPro" id="IPR036188">
    <property type="entry name" value="FAD/NAD-bd_sf"/>
</dbReference>
<evidence type="ECO:0000256" key="5">
    <source>
        <dbReference type="SAM" id="Phobius"/>
    </source>
</evidence>
<dbReference type="Pfam" id="PF07992">
    <property type="entry name" value="Pyr_redox_2"/>
    <property type="match status" value="1"/>
</dbReference>
<dbReference type="Gene3D" id="3.50.50.60">
    <property type="entry name" value="FAD/NAD(P)-binding domain"/>
    <property type="match status" value="2"/>
</dbReference>
<dbReference type="PRINTS" id="PR00368">
    <property type="entry name" value="FADPNR"/>
</dbReference>
<evidence type="ECO:0000313" key="7">
    <source>
        <dbReference type="EMBL" id="KAB7732446.1"/>
    </source>
</evidence>
<proteinExistence type="inferred from homology"/>
<dbReference type="Proteomes" id="UP000488299">
    <property type="component" value="Unassembled WGS sequence"/>
</dbReference>
<evidence type="ECO:0000313" key="8">
    <source>
        <dbReference type="Proteomes" id="UP000488299"/>
    </source>
</evidence>
<dbReference type="GO" id="GO:0016491">
    <property type="term" value="F:oxidoreductase activity"/>
    <property type="evidence" value="ECO:0007669"/>
    <property type="project" value="InterPro"/>
</dbReference>
<evidence type="ECO:0000256" key="4">
    <source>
        <dbReference type="ARBA" id="ARBA00022827"/>
    </source>
</evidence>
<protein>
    <submittedName>
        <fullName evidence="7">NAD(P)/FAD-dependent oxidoreductase</fullName>
    </submittedName>
</protein>
<evidence type="ECO:0000256" key="1">
    <source>
        <dbReference type="ARBA" id="ARBA00001974"/>
    </source>
</evidence>
<dbReference type="InterPro" id="IPR050260">
    <property type="entry name" value="FAD-bd_OxRdtase"/>
</dbReference>
<gene>
    <name evidence="7" type="ORF">F5984_00340</name>
</gene>
<keyword evidence="5" id="KW-0472">Membrane</keyword>
<evidence type="ECO:0000256" key="2">
    <source>
        <dbReference type="ARBA" id="ARBA00006442"/>
    </source>
</evidence>
<comment type="similarity">
    <text evidence="2">Belongs to the FAD-dependent oxidoreductase family.</text>
</comment>
<keyword evidence="5" id="KW-1133">Transmembrane helix</keyword>
<dbReference type="AlphaFoldDB" id="A0A7J5U3W4"/>
<dbReference type="InterPro" id="IPR023753">
    <property type="entry name" value="FAD/NAD-binding_dom"/>
</dbReference>
<feature type="transmembrane region" description="Helical" evidence="5">
    <location>
        <begin position="24"/>
        <end position="47"/>
    </location>
</feature>
<keyword evidence="4" id="KW-0274">FAD</keyword>
<organism evidence="7 8">
    <name type="scientific">Rudanella paleaurantiibacter</name>
    <dbReference type="NCBI Taxonomy" id="2614655"/>
    <lineage>
        <taxon>Bacteria</taxon>
        <taxon>Pseudomonadati</taxon>
        <taxon>Bacteroidota</taxon>
        <taxon>Cytophagia</taxon>
        <taxon>Cytophagales</taxon>
        <taxon>Cytophagaceae</taxon>
        <taxon>Rudanella</taxon>
    </lineage>
</organism>
<comment type="caution">
    <text evidence="7">The sequence shown here is derived from an EMBL/GenBank/DDBJ whole genome shotgun (WGS) entry which is preliminary data.</text>
</comment>